<keyword evidence="6" id="KW-1185">Reference proteome</keyword>
<dbReference type="CDD" id="cd00118">
    <property type="entry name" value="LysM"/>
    <property type="match status" value="1"/>
</dbReference>
<dbReference type="Proteomes" id="UP000657421">
    <property type="component" value="Unassembled WGS sequence"/>
</dbReference>
<dbReference type="InterPro" id="IPR036779">
    <property type="entry name" value="LysM_dom_sf"/>
</dbReference>
<dbReference type="PANTHER" id="PTHR37813">
    <property type="entry name" value="FELS-2 PROPHAGE PROTEIN"/>
    <property type="match status" value="1"/>
</dbReference>
<feature type="domain" description="LysM" evidence="4">
    <location>
        <begin position="1104"/>
        <end position="1153"/>
    </location>
</feature>
<protein>
    <submittedName>
        <fullName evidence="5">Phage tail tape measure protein</fullName>
    </submittedName>
</protein>
<evidence type="ECO:0000313" key="5">
    <source>
        <dbReference type="EMBL" id="MBC8573663.1"/>
    </source>
</evidence>
<dbReference type="RefSeq" id="WP_249308950.1">
    <property type="nucleotide sequence ID" value="NZ_JACRSZ010000011.1"/>
</dbReference>
<evidence type="ECO:0000259" key="4">
    <source>
        <dbReference type="PROSITE" id="PS51782"/>
    </source>
</evidence>
<name>A0ABR7NB89_9FIRM</name>
<dbReference type="InterPro" id="IPR018392">
    <property type="entry name" value="LysM"/>
</dbReference>
<feature type="compositionally biased region" description="Basic and acidic residues" evidence="3">
    <location>
        <begin position="1215"/>
        <end position="1225"/>
    </location>
</feature>
<dbReference type="SMART" id="SM00257">
    <property type="entry name" value="LysM"/>
    <property type="match status" value="1"/>
</dbReference>
<dbReference type="InterPro" id="IPR010090">
    <property type="entry name" value="Phage_tape_meas"/>
</dbReference>
<dbReference type="NCBIfam" id="TIGR01760">
    <property type="entry name" value="tape_meas_TP901"/>
    <property type="match status" value="1"/>
</dbReference>
<comment type="caution">
    <text evidence="5">The sequence shown here is derived from an EMBL/GenBank/DDBJ whole genome shotgun (WGS) entry which is preliminary data.</text>
</comment>
<evidence type="ECO:0000256" key="3">
    <source>
        <dbReference type="SAM" id="MobiDB-lite"/>
    </source>
</evidence>
<dbReference type="Pfam" id="PF01476">
    <property type="entry name" value="LysM"/>
    <property type="match status" value="1"/>
</dbReference>
<evidence type="ECO:0000313" key="6">
    <source>
        <dbReference type="Proteomes" id="UP000657421"/>
    </source>
</evidence>
<dbReference type="Gene3D" id="3.10.350.10">
    <property type="entry name" value="LysM domain"/>
    <property type="match status" value="1"/>
</dbReference>
<evidence type="ECO:0000256" key="2">
    <source>
        <dbReference type="SAM" id="Coils"/>
    </source>
</evidence>
<evidence type="ECO:0000256" key="1">
    <source>
        <dbReference type="ARBA" id="ARBA00022612"/>
    </source>
</evidence>
<dbReference type="PROSITE" id="PS51782">
    <property type="entry name" value="LYSM"/>
    <property type="match status" value="1"/>
</dbReference>
<sequence>MSDVSVRLTLQDDVSSKLSRVSSAARTSATQLQQVGQQIDRAFSSNSPEQFASSLGNAMDRAASSMDSLGDSVGQAMEELEQSSAVDFSEGFESAADGADELTRAAEDAGESIGSLSESTENLGDSVDGLGDGDGLGNLGESADEAGASMGEAEGKANSLADSLKKLFAVVSMAAVLSQVGKYASDAIDIGKDYTAMMSEVQALSGATGSDLALLQNTAREYGATTVFSATEAAEALKYMSLAGWDAQQSSSALGGVLNLAAASGMELGQASDMVTDYLSAFGMQAQDSVYFADMLAYAQANSNTSAAQLGEAYRNSAANLNAAGQDAETVTSMLEAMANQGYKGSEAGTALTAVMRDITNNMEDGAIKIGETSVAVSDAQGNFRDLTDILLDVEKATNGMGEADRAAALGATFTADSTKGLNLMLNEGVENIARYEEALRGSTGAAEDMADTMNDNLNGDMANMNSAFEEMELQTFEAMEEPMREGVQYLTNTIIPILTEWVPTAFESFASGANKLGNALKPLFETILKNPQAITGALTSLGAGFLAMKTVSTGMNIAKAVTDAGSLTGALGKFAGSLFSNPWAAGAAAAVAAVTAVGVALHEYSEMNIDSNLQAHFGTVELDDSQIKDFASRIINAEWLVNINAALGHFDNAEELVQQAEDALKQNDTLEWRARVGISLTEDEQSTYMSNIETFTTNIEQALSEQTLAAEMTVKEFDIKMADGSSLGSQIEKWAEQDLGDMQYLSAGLTNLVQNALQDGIIDVDEQAAIDELQTKINNIMQGWQEAEAQAEMDVLTQKYGRLSGKDLTDDTFTKVVEEVGKQRETATAALEESEKKLYTTLNALNRPDANGVQRISDSELANYKEQAGYAARNNEAAMLGNSVQFETNTLSDAYGEKLQENYSAIQTNTDNFLKNANTYLQNQDYGALADSLAWGFNASMQSASLYEEIMGSDQAAMQDIYKAMKPDVDSMTGLIDEYREMGQAIPQDVMQAFNDAMMVGAAAGDADAAWQVFASQMVADPANAALVQAIQEGTVNVPDELRTAIERATAETTTDPVTIEGMQADVEDIEVNEDHVQELIDTAFEGLTYVGTTTLDGGEIALQYTVNEGETLSGIMEQYGVVWSKVKDQIEAANPDIDDLNLIYPNQVINIPEAIVEAASVDASQVGEAAKEAAENETGQTIEEEQSVKTTLKNEGVESSEVGQAAEAAAKNETGEVLEREQPVKTNMTNAGVDDSQVAQAAQEQETQAEPKETQVPTTIKFEVASLDDSALASAISEKLQQGEAVPVTVPANVTIQAGTIDDGALSSEIGSKLGEQNPVPVTVPADITMTAGSINSSPAVEAAQTDITSAFATALPADGTVDVTLAKGADNIAALYAEVGGLVRSAWASPYSASGVVNVTLTANYSLANPTKTISFGGGATGSATVSASLHALGGIFDEPHLGIVAEAGPESIIPLDGSDRSLSLFEQTGEMLGVLNSGEGKSVEAPVQTANAPQSVSQPVGSPQTSERIIRLEIGGQGSINVSGSGVSKEKIVDAMMENLRDVFMNIVQQEIIEEGEGAYEF</sequence>
<feature type="region of interest" description="Disordered" evidence="3">
    <location>
        <begin position="104"/>
        <end position="151"/>
    </location>
</feature>
<reference evidence="5 6" key="1">
    <citation type="submission" date="2020-08" db="EMBL/GenBank/DDBJ databases">
        <title>Genome public.</title>
        <authorList>
            <person name="Liu C."/>
            <person name="Sun Q."/>
        </authorList>
    </citation>
    <scope>NUCLEOTIDE SEQUENCE [LARGE SCALE GENOMIC DNA]</scope>
    <source>
        <strain evidence="5 6">NSJ-46</strain>
    </source>
</reference>
<accession>A0ABR7NB89</accession>
<keyword evidence="2" id="KW-0175">Coiled coil</keyword>
<dbReference type="Pfam" id="PF10145">
    <property type="entry name" value="PhageMin_Tail"/>
    <property type="match status" value="1"/>
</dbReference>
<feature type="region of interest" description="Disordered" evidence="3">
    <location>
        <begin position="1239"/>
        <end position="1259"/>
    </location>
</feature>
<proteinExistence type="predicted"/>
<feature type="compositionally biased region" description="Low complexity" evidence="3">
    <location>
        <begin position="1239"/>
        <end position="1250"/>
    </location>
</feature>
<feature type="region of interest" description="Disordered" evidence="3">
    <location>
        <begin position="1195"/>
        <end position="1226"/>
    </location>
</feature>
<dbReference type="EMBL" id="JACRSZ010000011">
    <property type="protein sequence ID" value="MBC8573663.1"/>
    <property type="molecule type" value="Genomic_DNA"/>
</dbReference>
<dbReference type="PANTHER" id="PTHR37813:SF1">
    <property type="entry name" value="FELS-2 PROPHAGE PROTEIN"/>
    <property type="match status" value="1"/>
</dbReference>
<gene>
    <name evidence="5" type="ORF">H8716_11305</name>
</gene>
<keyword evidence="1" id="KW-1188">Viral release from host cell</keyword>
<feature type="coiled-coil region" evidence="2">
    <location>
        <begin position="644"/>
        <end position="674"/>
    </location>
</feature>
<organism evidence="5 6">
    <name type="scientific">Jingyaoa shaoxingensis</name>
    <dbReference type="NCBI Taxonomy" id="2763671"/>
    <lineage>
        <taxon>Bacteria</taxon>
        <taxon>Bacillati</taxon>
        <taxon>Bacillota</taxon>
        <taxon>Clostridia</taxon>
        <taxon>Lachnospirales</taxon>
        <taxon>Lachnospiraceae</taxon>
        <taxon>Jingyaoa</taxon>
    </lineage>
</organism>